<gene>
    <name evidence="2" type="ORF">FHU10_0229</name>
</gene>
<evidence type="ECO:0000313" key="2">
    <source>
        <dbReference type="EMBL" id="TVZ67830.1"/>
    </source>
</evidence>
<feature type="transmembrane region" description="Helical" evidence="1">
    <location>
        <begin position="6"/>
        <end position="25"/>
    </location>
</feature>
<accession>A0A542D5D7</accession>
<proteinExistence type="predicted"/>
<dbReference type="AlphaFoldDB" id="A0A542D5D7"/>
<keyword evidence="1" id="KW-0812">Transmembrane</keyword>
<reference evidence="2" key="2">
    <citation type="submission" date="2019-08" db="EMBL/GenBank/DDBJ databases">
        <title>Investigation of anaerobic lignin degradation for improved lignocellulosic biofuels.</title>
        <authorList>
            <person name="Deangelis K.PhD."/>
        </authorList>
    </citation>
    <scope>NUCLEOTIDE SEQUENCE [LARGE SCALE GENOMIC DNA]</scope>
    <source>
        <strain evidence="2">128R</strain>
    </source>
</reference>
<feature type="transmembrane region" description="Helical" evidence="1">
    <location>
        <begin position="117"/>
        <end position="134"/>
    </location>
</feature>
<evidence type="ECO:0000256" key="1">
    <source>
        <dbReference type="SAM" id="Phobius"/>
    </source>
</evidence>
<reference evidence="2" key="1">
    <citation type="submission" date="2019-06" db="EMBL/GenBank/DDBJ databases">
        <authorList>
            <person name="Deangelis K."/>
            <person name="Huntemann M."/>
            <person name="Clum A."/>
            <person name="Pillay M."/>
            <person name="Palaniappan K."/>
            <person name="Varghese N."/>
            <person name="Mikhailova N."/>
            <person name="Stamatis D."/>
            <person name="Reddy T."/>
            <person name="Daum C."/>
            <person name="Shapiro N."/>
            <person name="Ivanova N."/>
            <person name="Kyrpides N."/>
            <person name="Woyke T."/>
        </authorList>
    </citation>
    <scope>NUCLEOTIDE SEQUENCE [LARGE SCALE GENOMIC DNA]</scope>
    <source>
        <strain evidence="2">128R</strain>
    </source>
</reference>
<comment type="caution">
    <text evidence="2">The sequence shown here is derived from an EMBL/GenBank/DDBJ whole genome shotgun (WGS) entry which is preliminary data.</text>
</comment>
<keyword evidence="1" id="KW-1133">Transmembrane helix</keyword>
<feature type="transmembrane region" description="Helical" evidence="1">
    <location>
        <begin position="297"/>
        <end position="318"/>
    </location>
</feature>
<feature type="transmembrane region" description="Helical" evidence="1">
    <location>
        <begin position="32"/>
        <end position="49"/>
    </location>
</feature>
<sequence length="337" mass="37825">MPILPLAIIAAGIGAFITITLTLLYRVKVTPVWLPSALLTTSLIVAEWVKPNAGAILAFVSAAVLFIMAIVGSFYNSYLIMKPEIKTEQDNNKNLKALASIVLFLCFPVLFFLSPGLLFLFVIVIVIFANLVPSNKSRYLKLQKLLPTSKISALAMGLVEIEGEVNAEKRITSPLTRKKCLGYRYTVLRKEDDRHEIVSHKEECLPLTIKDETGSVAIDTVGLEWVNFSLSSEEWRGKHCHREYILEPKKKIVLIGSATLRNQKIIIVKDKFSKVFAMSPSDNLSLWNEGNPLMRSAIRYAIGAAFLIALILTIPYQFDGNVLTLYPKDSFFFNWLR</sequence>
<evidence type="ECO:0008006" key="3">
    <source>
        <dbReference type="Google" id="ProtNLM"/>
    </source>
</evidence>
<feature type="transmembrane region" description="Helical" evidence="1">
    <location>
        <begin position="55"/>
        <end position="75"/>
    </location>
</feature>
<dbReference type="OrthoDB" id="5386209at2"/>
<feature type="transmembrane region" description="Helical" evidence="1">
    <location>
        <begin position="95"/>
        <end position="111"/>
    </location>
</feature>
<keyword evidence="1" id="KW-0472">Membrane</keyword>
<protein>
    <recommendedName>
        <fullName evidence="3">RING-type E3 ubiquitin transferase</fullName>
    </recommendedName>
</protein>
<dbReference type="EMBL" id="VISQ01000001">
    <property type="protein sequence ID" value="TVZ67830.1"/>
    <property type="molecule type" value="Genomic_DNA"/>
</dbReference>
<organism evidence="2">
    <name type="scientific">Serratia fonticola</name>
    <dbReference type="NCBI Taxonomy" id="47917"/>
    <lineage>
        <taxon>Bacteria</taxon>
        <taxon>Pseudomonadati</taxon>
        <taxon>Pseudomonadota</taxon>
        <taxon>Gammaproteobacteria</taxon>
        <taxon>Enterobacterales</taxon>
        <taxon>Yersiniaceae</taxon>
        <taxon>Serratia</taxon>
    </lineage>
</organism>
<name>A0A542D5D7_SERFO</name>